<name>A0A8H3KXR6_9GLOM</name>
<accession>A0A8H3KXR6</accession>
<evidence type="ECO:0000256" key="1">
    <source>
        <dbReference type="SAM" id="Coils"/>
    </source>
</evidence>
<feature type="region of interest" description="Disordered" evidence="2">
    <location>
        <begin position="341"/>
        <end position="370"/>
    </location>
</feature>
<feature type="compositionally biased region" description="Polar residues" evidence="2">
    <location>
        <begin position="353"/>
        <end position="370"/>
    </location>
</feature>
<dbReference type="EMBL" id="BLAL01000019">
    <property type="protein sequence ID" value="GES76165.1"/>
    <property type="molecule type" value="Genomic_DNA"/>
</dbReference>
<feature type="region of interest" description="Disordered" evidence="2">
    <location>
        <begin position="96"/>
        <end position="161"/>
    </location>
</feature>
<sequence>MVRLFGLDEQNAGTYKALSKQIQELEKQLENYHFEYIKLKRRVILLKAEIEDLDKYVDREAVIDLIHKIALSLISKLKSDWPKALRVKHLTSLTNIPPKSTSSESSSFESSSCETSSSESSLSFESSSSESSLSESNSSSGSNLSKSSLSSKINSSESSSSDSDIDEIEAVIIGGLVSTGTDWYFILHNTEGIYSTSRTEYQISLTEDVLDDDTDLRKNVKRVLEVIRIIELEAENAEIPELRNKLAKIPELRKKLAEVEARNVKIEARNEELMKRMIKENNRRDARIEKLEEKQLQNNNTPNNILSNFNSDAIHHEKPLEEKEMDNFLLETHKKIVSSEIKQRNKEKKLHTESMTSSGQEVAMQSGQNSYKKKSTEKIVQVITDGMMAEPSIQDNMTEISAMTRHPKCSSSLLDLAHLFDKASDAEYHTKKANEKEILYWVNFGKEFIYQYNKIVENSNGKIGEKKAKGIIYDEMLEHLATIREKRSKEMGIQLPKISCSSLTRRTQRVG</sequence>
<protein>
    <submittedName>
        <fullName evidence="3">Uncharacterized protein</fullName>
    </submittedName>
</protein>
<feature type="coiled-coil region" evidence="1">
    <location>
        <begin position="15"/>
        <end position="42"/>
    </location>
</feature>
<dbReference type="Proteomes" id="UP000615446">
    <property type="component" value="Unassembled WGS sequence"/>
</dbReference>
<keyword evidence="1" id="KW-0175">Coiled coil</keyword>
<organism evidence="3 4">
    <name type="scientific">Rhizophagus clarus</name>
    <dbReference type="NCBI Taxonomy" id="94130"/>
    <lineage>
        <taxon>Eukaryota</taxon>
        <taxon>Fungi</taxon>
        <taxon>Fungi incertae sedis</taxon>
        <taxon>Mucoromycota</taxon>
        <taxon>Glomeromycotina</taxon>
        <taxon>Glomeromycetes</taxon>
        <taxon>Glomerales</taxon>
        <taxon>Glomeraceae</taxon>
        <taxon>Rhizophagus</taxon>
    </lineage>
</organism>
<comment type="caution">
    <text evidence="3">The sequence shown here is derived from an EMBL/GenBank/DDBJ whole genome shotgun (WGS) entry which is preliminary data.</text>
</comment>
<dbReference type="AlphaFoldDB" id="A0A8H3KXR6"/>
<evidence type="ECO:0000313" key="3">
    <source>
        <dbReference type="EMBL" id="GES76165.1"/>
    </source>
</evidence>
<feature type="coiled-coil region" evidence="1">
    <location>
        <begin position="242"/>
        <end position="294"/>
    </location>
</feature>
<dbReference type="OrthoDB" id="10515762at2759"/>
<evidence type="ECO:0000256" key="2">
    <source>
        <dbReference type="SAM" id="MobiDB-lite"/>
    </source>
</evidence>
<evidence type="ECO:0000313" key="4">
    <source>
        <dbReference type="Proteomes" id="UP000615446"/>
    </source>
</evidence>
<proteinExistence type="predicted"/>
<reference evidence="3" key="1">
    <citation type="submission" date="2019-10" db="EMBL/GenBank/DDBJ databases">
        <title>Conservation and host-specific expression of non-tandemly repeated heterogenous ribosome RNA gene in arbuscular mycorrhizal fungi.</title>
        <authorList>
            <person name="Maeda T."/>
            <person name="Kobayashi Y."/>
            <person name="Nakagawa T."/>
            <person name="Ezawa T."/>
            <person name="Yamaguchi K."/>
            <person name="Bino T."/>
            <person name="Nishimoto Y."/>
            <person name="Shigenobu S."/>
            <person name="Kawaguchi M."/>
        </authorList>
    </citation>
    <scope>NUCLEOTIDE SEQUENCE</scope>
    <source>
        <strain evidence="3">HR1</strain>
    </source>
</reference>
<feature type="compositionally biased region" description="Low complexity" evidence="2">
    <location>
        <begin position="99"/>
        <end position="161"/>
    </location>
</feature>
<gene>
    <name evidence="3" type="ORF">RCL2_000357200</name>
</gene>